<reference evidence="2 3" key="1">
    <citation type="submission" date="2021-04" db="EMBL/GenBank/DDBJ databases">
        <title>Genomics, taxonomy and metabolism of representatives of sulfur bacteria of the genus Thiothrix: Thiothrix fructosivorans QT, Thiothrix unzii A1T and three new species, Thiothrix subterranea sp. nov., Thiothrix litoralis sp. nov. and 'Candidatus Thiothrix anitrata' sp. nov.</title>
        <authorList>
            <person name="Ravin N.V."/>
            <person name="Smolyakov D."/>
            <person name="Rudenko T.S."/>
            <person name="Mardanov A.V."/>
            <person name="Beletsky A.V."/>
            <person name="Markov N.D."/>
            <person name="Fomenkov A.I."/>
            <person name="Roberts R.J."/>
            <person name="Karnachuk O.V."/>
            <person name="Novikov A."/>
            <person name="Grabovich M.Y."/>
        </authorList>
    </citation>
    <scope>NUCLEOTIDE SEQUENCE [LARGE SCALE GENOMIC DNA]</scope>
    <source>
        <strain evidence="2 3">A52</strain>
    </source>
</reference>
<dbReference type="PANTHER" id="PTHR13504">
    <property type="entry name" value="FIDO DOMAIN-CONTAINING PROTEIN DDB_G0283145"/>
    <property type="match status" value="1"/>
</dbReference>
<evidence type="ECO:0000313" key="2">
    <source>
        <dbReference type="EMBL" id="QTR51022.1"/>
    </source>
</evidence>
<gene>
    <name evidence="2" type="ORF">J8380_05520</name>
</gene>
<dbReference type="Gene3D" id="1.10.3290.10">
    <property type="entry name" value="Fido-like domain"/>
    <property type="match status" value="1"/>
</dbReference>
<dbReference type="RefSeq" id="WP_210229070.1">
    <property type="nucleotide sequence ID" value="NZ_CP072800.1"/>
</dbReference>
<evidence type="ECO:0000313" key="3">
    <source>
        <dbReference type="Proteomes" id="UP000672027"/>
    </source>
</evidence>
<evidence type="ECO:0000259" key="1">
    <source>
        <dbReference type="PROSITE" id="PS51459"/>
    </source>
</evidence>
<feature type="domain" description="Fido" evidence="1">
    <location>
        <begin position="197"/>
        <end position="338"/>
    </location>
</feature>
<accession>A0ABX7X562</accession>
<organism evidence="2 3">
    <name type="scientific">Candidatus Thiothrix anitrata</name>
    <dbReference type="NCBI Taxonomy" id="2823902"/>
    <lineage>
        <taxon>Bacteria</taxon>
        <taxon>Pseudomonadati</taxon>
        <taxon>Pseudomonadota</taxon>
        <taxon>Gammaproteobacteria</taxon>
        <taxon>Thiotrichales</taxon>
        <taxon>Thiotrichaceae</taxon>
        <taxon>Thiothrix</taxon>
    </lineage>
</organism>
<dbReference type="Proteomes" id="UP000672027">
    <property type="component" value="Chromosome"/>
</dbReference>
<dbReference type="EMBL" id="CP072800">
    <property type="protein sequence ID" value="QTR51022.1"/>
    <property type="molecule type" value="Genomic_DNA"/>
</dbReference>
<protein>
    <submittedName>
        <fullName evidence="2">Fic family protein</fullName>
    </submittedName>
</protein>
<dbReference type="Pfam" id="PF02661">
    <property type="entry name" value="Fic"/>
    <property type="match status" value="1"/>
</dbReference>
<keyword evidence="3" id="KW-1185">Reference proteome</keyword>
<dbReference type="InterPro" id="IPR040198">
    <property type="entry name" value="Fido_containing"/>
</dbReference>
<dbReference type="SUPFAM" id="SSF140931">
    <property type="entry name" value="Fic-like"/>
    <property type="match status" value="1"/>
</dbReference>
<dbReference type="PROSITE" id="PS51459">
    <property type="entry name" value="FIDO"/>
    <property type="match status" value="1"/>
</dbReference>
<dbReference type="InterPro" id="IPR003812">
    <property type="entry name" value="Fido"/>
</dbReference>
<proteinExistence type="predicted"/>
<dbReference type="InterPro" id="IPR036597">
    <property type="entry name" value="Fido-like_dom_sf"/>
</dbReference>
<name>A0ABX7X562_9GAMM</name>
<sequence length="360" mass="40910">MLTERQQSILEEFLQNPDRALSIGDLLPVFNVGRTSLFRDLSAMVEADLLLPDAPTRARTYRLNPDSAAYLRWDLSRPPQQRPEVRYNPRLLAAYRPNHSFLLTSDQRTLLRQAGNIAGAEQLEPGKDYTRLISTLLIDLAHASSNLENVPISWLDTKTLIEFGERPDGLDETQLRIVLNHKAAINHLTTHAGEMNLCRRDLFDLHALIAEGLIAETAAIGTLRNRVVRFSDSRYLPPDNPHLLKESFDEFCDKASLITDPYEQAFFTMTFVPYLQPFQDGNKRTSRLGMNIPLLKNHLAPFSFSDLRKRDYMFGLLAFYERGQHAFLAEAFVAAYQKTAPRYATLLDYIQQGGVLGTLT</sequence>
<dbReference type="PANTHER" id="PTHR13504:SF38">
    <property type="entry name" value="FIDO DOMAIN-CONTAINING PROTEIN"/>
    <property type="match status" value="1"/>
</dbReference>